<dbReference type="KEGG" id="aaq:AOC05_17450"/>
<name>A0A0M4RR69_9MICC</name>
<evidence type="ECO:0000313" key="3">
    <source>
        <dbReference type="Proteomes" id="UP000062833"/>
    </source>
</evidence>
<dbReference type="PANTHER" id="PTHR41878:SF1">
    <property type="entry name" value="TNPR PROTEIN"/>
    <property type="match status" value="1"/>
</dbReference>
<dbReference type="Pfam" id="PF07929">
    <property type="entry name" value="PRiA4_ORF3"/>
    <property type="match status" value="1"/>
</dbReference>
<dbReference type="EMBL" id="CP012677">
    <property type="protein sequence ID" value="ALE93696.1"/>
    <property type="molecule type" value="Genomic_DNA"/>
</dbReference>
<proteinExistence type="predicted"/>
<dbReference type="PATRIC" id="fig|656366.3.peg.3756"/>
<reference evidence="3" key="1">
    <citation type="submission" date="2015-09" db="EMBL/GenBank/DDBJ databases">
        <title>Complete genome of Arthrobacter alpinus strain R3.8.</title>
        <authorList>
            <person name="See-Too W.S."/>
            <person name="Chan K.G."/>
        </authorList>
    </citation>
    <scope>NUCLEOTIDE SEQUENCE [LARGE SCALE GENOMIC DNA]</scope>
    <source>
        <strain evidence="3">R3.8</strain>
    </source>
</reference>
<protein>
    <recommendedName>
        <fullName evidence="1">Plasmid pRiA4b Orf3-like domain-containing protein</fullName>
    </recommendedName>
</protein>
<dbReference type="AlphaFoldDB" id="A0A0M4RR69"/>
<dbReference type="Proteomes" id="UP000062833">
    <property type="component" value="Chromosome"/>
</dbReference>
<organism evidence="2 3">
    <name type="scientific">Arthrobacter alpinus</name>
    <dbReference type="NCBI Taxonomy" id="656366"/>
    <lineage>
        <taxon>Bacteria</taxon>
        <taxon>Bacillati</taxon>
        <taxon>Actinomycetota</taxon>
        <taxon>Actinomycetes</taxon>
        <taxon>Micrococcales</taxon>
        <taxon>Micrococcaceae</taxon>
        <taxon>Arthrobacter</taxon>
    </lineage>
</organism>
<evidence type="ECO:0000259" key="1">
    <source>
        <dbReference type="Pfam" id="PF07929"/>
    </source>
</evidence>
<feature type="domain" description="Plasmid pRiA4b Orf3-like" evidence="1">
    <location>
        <begin position="403"/>
        <end position="580"/>
    </location>
</feature>
<evidence type="ECO:0000313" key="2">
    <source>
        <dbReference type="EMBL" id="ALE93696.1"/>
    </source>
</evidence>
<accession>A0A0M4RR69</accession>
<dbReference type="RefSeq" id="WP_062008789.1">
    <property type="nucleotide sequence ID" value="NZ_CP012677.1"/>
</dbReference>
<dbReference type="Gene3D" id="3.10.290.30">
    <property type="entry name" value="MM3350-like"/>
    <property type="match status" value="1"/>
</dbReference>
<dbReference type="InterPro" id="IPR012912">
    <property type="entry name" value="Plasmid_pRiA4b_Orf3-like"/>
</dbReference>
<gene>
    <name evidence="2" type="ORF">AOC05_17450</name>
</gene>
<dbReference type="InterPro" id="IPR024047">
    <property type="entry name" value="MM3350-like_sf"/>
</dbReference>
<dbReference type="SUPFAM" id="SSF159941">
    <property type="entry name" value="MM3350-like"/>
    <property type="match status" value="1"/>
</dbReference>
<dbReference type="PANTHER" id="PTHR41878">
    <property type="entry name" value="LEXA REPRESSOR-RELATED"/>
    <property type="match status" value="1"/>
</dbReference>
<sequence>MATKSKKSRFGNPVTAADAKTVLSFTDVVARRALEPLTPGFRAWATAAGVDPEQLDWLCSLLADFFKNYAQSVPAVDATNIDVPLTSKILGSAADFHPEMRLGIGLALHTFLKFLENTLTWAGTQNDLAQLLRMTDPERAAAVGLKLSQYVSVPPLTPQEAGETRAQLVYVRRAVALLAWIGEGRKLTDTRLLPRKDIAEAAACVGVNAVGAATTKADPTAAADAPRPVTSMIQLPPLMEYWQALIDTRLITVSANHVKLTKIGQALRENPAGADHDTAVLAYFLFYDSIIPYAAFDPEKSVNVMVALSLADAASNKPMKSELLFGPSALAGPKALEAIMVGSQIRKFAEEGLVEIGTHITVPPVLRSPLASALKLLDDKIEELAAEAAAAARSANRAPSQATYQLKIQIDDITSPVWRRVEVPAEIALDELHDLLQHLFAWEDRHLHEFRIGDHATGVRYAPDDPDADHWGTPPLDERDVALNSLLTAPGSALHYHYDFGDDWEHTITLEAILPPAAPGELPRCTDGGGHAPQEDSFGAHGWMDKLAISRDPGHPDHKNIRAWLGLRKGQNIDPEHFDAGALAKRLKALLR</sequence>
<keyword evidence="3" id="KW-1185">Reference proteome</keyword>
<dbReference type="OrthoDB" id="9816539at2"/>